<evidence type="ECO:0000256" key="6">
    <source>
        <dbReference type="ARBA" id="ARBA00022840"/>
    </source>
</evidence>
<evidence type="ECO:0000256" key="4">
    <source>
        <dbReference type="ARBA" id="ARBA00022605"/>
    </source>
</evidence>
<dbReference type="PROSITE" id="PS51278">
    <property type="entry name" value="GATASE_TYPE_2"/>
    <property type="match status" value="1"/>
</dbReference>
<dbReference type="InterPro" id="IPR029055">
    <property type="entry name" value="Ntn_hydrolases_N"/>
</dbReference>
<dbReference type="EMBL" id="CABVLZ010000002">
    <property type="protein sequence ID" value="VVU94852.1"/>
    <property type="molecule type" value="Genomic_DNA"/>
</dbReference>
<keyword evidence="7" id="KW-0061">Asparagine biosynthesis</keyword>
<comment type="catalytic activity">
    <reaction evidence="10">
        <text>L-aspartate + L-glutamine + ATP + H2O = L-asparagine + L-glutamate + AMP + diphosphate + H(+)</text>
        <dbReference type="Rhea" id="RHEA:12228"/>
        <dbReference type="ChEBI" id="CHEBI:15377"/>
        <dbReference type="ChEBI" id="CHEBI:15378"/>
        <dbReference type="ChEBI" id="CHEBI:29985"/>
        <dbReference type="ChEBI" id="CHEBI:29991"/>
        <dbReference type="ChEBI" id="CHEBI:30616"/>
        <dbReference type="ChEBI" id="CHEBI:33019"/>
        <dbReference type="ChEBI" id="CHEBI:58048"/>
        <dbReference type="ChEBI" id="CHEBI:58359"/>
        <dbReference type="ChEBI" id="CHEBI:456215"/>
        <dbReference type="EC" id="6.3.5.4"/>
    </reaction>
</comment>
<dbReference type="NCBIfam" id="TIGR01536">
    <property type="entry name" value="asn_synth_AEB"/>
    <property type="match status" value="1"/>
</dbReference>
<name>A0A5E8CLQ5_9ZZZZ</name>
<keyword evidence="6" id="KW-0067">ATP-binding</keyword>
<reference evidence="12" key="1">
    <citation type="submission" date="2019-09" db="EMBL/GenBank/DDBJ databases">
        <authorList>
            <person name="Needham M D."/>
        </authorList>
    </citation>
    <scope>NUCLEOTIDE SEQUENCE</scope>
</reference>
<dbReference type="CDD" id="cd01991">
    <property type="entry name" value="Asn_synthase_B_C"/>
    <property type="match status" value="1"/>
</dbReference>
<dbReference type="InterPro" id="IPR017932">
    <property type="entry name" value="GATase_2_dom"/>
</dbReference>
<evidence type="ECO:0000256" key="9">
    <source>
        <dbReference type="ARBA" id="ARBA00030234"/>
    </source>
</evidence>
<dbReference type="AlphaFoldDB" id="A0A5E8CLQ5"/>
<gene>
    <name evidence="12" type="ORF">CPAV1605_577</name>
</gene>
<evidence type="ECO:0000256" key="8">
    <source>
        <dbReference type="ARBA" id="ARBA00022962"/>
    </source>
</evidence>
<evidence type="ECO:0000313" key="12">
    <source>
        <dbReference type="EMBL" id="VVU94852.1"/>
    </source>
</evidence>
<proteinExistence type="predicted"/>
<dbReference type="CDD" id="cd00712">
    <property type="entry name" value="AsnB"/>
    <property type="match status" value="1"/>
</dbReference>
<dbReference type="InterPro" id="IPR006426">
    <property type="entry name" value="Asn_synth_AEB"/>
</dbReference>
<dbReference type="Gene3D" id="3.60.20.10">
    <property type="entry name" value="Glutamine Phosphoribosylpyrophosphate, subunit 1, domain 1"/>
    <property type="match status" value="1"/>
</dbReference>
<sequence length="556" mass="63820">MCGIWTLISNNKEKLSQEMKDIQKKYESISGRGPECKTLLPINEHILFGFHRLCIVDVSDAGNQPFVFKNQDREIYLICNGEIYNHKSLTKEFDLVPNSNSDCEPILHLYMKLGLEKTIEKLDGVFAISILDIDKLNGTGKLMVARDRIGVRPVFMGYTDNKQYGFSSEAKGLTDIFENVEVFTPGTLVTLSFDLEHYNFKFMKQVYYPFDYDTKLNDQSTVESLIRYQFIDSVKKRMMSDRPMCSLLSGGLDSSLVSAILAQESKDPIHTFSIGMPGGTDFKYAKMVADKIGSVHKEIIFSPEEGLNAIRDVIWATETFDITTVRASVGQYLISKYIKENTDFKVVYIGDGSDELTAGYKYFCNAPNEDELHKECVKLIKEIHLYDALRADRAVSIHGLETRVPFLDSSFVDLYLSIDPKLRVAKDGVEKYLLRKAFDSTDLLPKEVLWREKEAFSDGVSTQKDSWYTIIQRHIDTKVTEEEFEMESSKYTHCKPLTKEAYYYRRIFDELFGEKYSNVIPHFWLPKWCGDIKEPSARVLNVYKSKQSENVALNDV</sequence>
<keyword evidence="3" id="KW-0436">Ligase</keyword>
<dbReference type="SUPFAM" id="SSF56235">
    <property type="entry name" value="N-terminal nucleophile aminohydrolases (Ntn hydrolases)"/>
    <property type="match status" value="1"/>
</dbReference>
<dbReference type="InterPro" id="IPR014729">
    <property type="entry name" value="Rossmann-like_a/b/a_fold"/>
</dbReference>
<dbReference type="InterPro" id="IPR001962">
    <property type="entry name" value="Asn_synthase"/>
</dbReference>
<accession>A0A5E8CLQ5</accession>
<keyword evidence="8" id="KW-0315">Glutamine amidotransferase</keyword>
<dbReference type="GO" id="GO:0005829">
    <property type="term" value="C:cytosol"/>
    <property type="evidence" value="ECO:0007669"/>
    <property type="project" value="TreeGrafter"/>
</dbReference>
<organism evidence="12">
    <name type="scientific">seawater metagenome</name>
    <dbReference type="NCBI Taxonomy" id="1561972"/>
    <lineage>
        <taxon>unclassified sequences</taxon>
        <taxon>metagenomes</taxon>
        <taxon>ecological metagenomes</taxon>
    </lineage>
</organism>
<dbReference type="PANTHER" id="PTHR11772:SF23">
    <property type="entry name" value="ASPARAGINE SYNTHETASE [GLUTAMINE-HYDROLYZING]"/>
    <property type="match status" value="1"/>
</dbReference>
<dbReference type="InterPro" id="IPR033738">
    <property type="entry name" value="AsnB_N"/>
</dbReference>
<evidence type="ECO:0000256" key="5">
    <source>
        <dbReference type="ARBA" id="ARBA00022741"/>
    </source>
</evidence>
<dbReference type="SUPFAM" id="SSF52402">
    <property type="entry name" value="Adenine nucleotide alpha hydrolases-like"/>
    <property type="match status" value="1"/>
</dbReference>
<dbReference type="Gene3D" id="3.40.50.620">
    <property type="entry name" value="HUPs"/>
    <property type="match status" value="1"/>
</dbReference>
<evidence type="ECO:0000256" key="1">
    <source>
        <dbReference type="ARBA" id="ARBA00005187"/>
    </source>
</evidence>
<evidence type="ECO:0000259" key="11">
    <source>
        <dbReference type="PROSITE" id="PS51278"/>
    </source>
</evidence>
<dbReference type="PANTHER" id="PTHR11772">
    <property type="entry name" value="ASPARAGINE SYNTHETASE"/>
    <property type="match status" value="1"/>
</dbReference>
<protein>
    <recommendedName>
        <fullName evidence="2">asparagine synthase (glutamine-hydrolyzing)</fullName>
        <ecNumber evidence="2">6.3.5.4</ecNumber>
    </recommendedName>
    <alternativeName>
        <fullName evidence="9">Glutamine-dependent asparagine synthetase</fullName>
    </alternativeName>
</protein>
<evidence type="ECO:0000256" key="3">
    <source>
        <dbReference type="ARBA" id="ARBA00022598"/>
    </source>
</evidence>
<comment type="pathway">
    <text evidence="1">Amino-acid biosynthesis; L-asparagine biosynthesis; L-asparagine from L-aspartate (L-Gln route): step 1/1.</text>
</comment>
<dbReference type="InterPro" id="IPR050795">
    <property type="entry name" value="Asn_Synthetase"/>
</dbReference>
<dbReference type="Pfam" id="PF00733">
    <property type="entry name" value="Asn_synthase"/>
    <property type="match status" value="2"/>
</dbReference>
<dbReference type="GO" id="GO:0005524">
    <property type="term" value="F:ATP binding"/>
    <property type="evidence" value="ECO:0007669"/>
    <property type="project" value="UniProtKB-KW"/>
</dbReference>
<dbReference type="Pfam" id="PF13537">
    <property type="entry name" value="GATase_7"/>
    <property type="match status" value="1"/>
</dbReference>
<dbReference type="GO" id="GO:0004066">
    <property type="term" value="F:asparagine synthase (glutamine-hydrolyzing) activity"/>
    <property type="evidence" value="ECO:0007669"/>
    <property type="project" value="UniProtKB-EC"/>
</dbReference>
<keyword evidence="4" id="KW-0028">Amino-acid biosynthesis</keyword>
<dbReference type="GO" id="GO:0006529">
    <property type="term" value="P:asparagine biosynthetic process"/>
    <property type="evidence" value="ECO:0007669"/>
    <property type="project" value="UniProtKB-KW"/>
</dbReference>
<dbReference type="EC" id="6.3.5.4" evidence="2"/>
<evidence type="ECO:0000256" key="7">
    <source>
        <dbReference type="ARBA" id="ARBA00022888"/>
    </source>
</evidence>
<dbReference type="PIRSF" id="PIRSF001589">
    <property type="entry name" value="Asn_synthetase_glu-h"/>
    <property type="match status" value="1"/>
</dbReference>
<feature type="domain" description="Glutamine amidotransferase type-2" evidence="11">
    <location>
        <begin position="2"/>
        <end position="194"/>
    </location>
</feature>
<evidence type="ECO:0000256" key="10">
    <source>
        <dbReference type="ARBA" id="ARBA00048741"/>
    </source>
</evidence>
<keyword evidence="5" id="KW-0547">Nucleotide-binding</keyword>
<evidence type="ECO:0000256" key="2">
    <source>
        <dbReference type="ARBA" id="ARBA00012737"/>
    </source>
</evidence>